<evidence type="ECO:0000313" key="1">
    <source>
        <dbReference type="EMBL" id="AMQ45744.1"/>
    </source>
</evidence>
<accession>A0A142EC56</accession>
<keyword evidence="1" id="KW-0614">Plasmid</keyword>
<protein>
    <submittedName>
        <fullName evidence="1">Uncharacterized protein</fullName>
    </submittedName>
</protein>
<reference evidence="1" key="1">
    <citation type="submission" date="2015-12" db="EMBL/GenBank/DDBJ databases">
        <title>Molecular Epidemiology and Plasmid Analysis of KPC-Producing Escherichia coli.</title>
        <authorList>
            <person name="Chavda K."/>
            <person name="Chen L."/>
            <person name="Kreiswirth B."/>
        </authorList>
    </citation>
    <scope>NUCLEOTIDE SEQUENCE</scope>
    <source>
        <strain evidence="1">BK28610</strain>
        <plasmid evidence="1">pBK28610</plasmid>
    </source>
</reference>
<dbReference type="RefSeq" id="WP_157843873.1">
    <property type="nucleotide sequence ID" value="NZ_KU295136.1"/>
</dbReference>
<dbReference type="AlphaFoldDB" id="A0A142EC56"/>
<geneLocation type="plasmid" evidence="1">
    <name>pBK28610</name>
</geneLocation>
<dbReference type="EMBL" id="KU295136">
    <property type="protein sequence ID" value="AMQ45744.1"/>
    <property type="molecule type" value="Genomic_DNA"/>
</dbReference>
<proteinExistence type="predicted"/>
<sequence length="53" mass="6140">MTEKKQSANAKRQAAFKARQREAGRIQRVLWLTDEEVNAVKALLDKMRGDERP</sequence>
<organism evidence="1">
    <name type="scientific">Escherichia coli</name>
    <dbReference type="NCBI Taxonomy" id="562"/>
    <lineage>
        <taxon>Bacteria</taxon>
        <taxon>Pseudomonadati</taxon>
        <taxon>Pseudomonadota</taxon>
        <taxon>Gammaproteobacteria</taxon>
        <taxon>Enterobacterales</taxon>
        <taxon>Enterobacteriaceae</taxon>
        <taxon>Escherichia</taxon>
    </lineage>
</organism>
<name>A0A142EC56_ECOLX</name>